<reference evidence="3 4" key="1">
    <citation type="submission" date="2021-02" db="EMBL/GenBank/DDBJ databases">
        <title>Streptomyces spirodelae sp. nov., isolated from duckweed.</title>
        <authorList>
            <person name="Saimee Y."/>
            <person name="Duangmal K."/>
        </authorList>
    </citation>
    <scope>NUCLEOTIDE SEQUENCE [LARGE SCALE GENOMIC DNA]</scope>
    <source>
        <strain evidence="3 4">DSM 42105</strain>
    </source>
</reference>
<gene>
    <name evidence="3" type="ORF">JW613_23945</name>
</gene>
<dbReference type="Proteomes" id="UP000721954">
    <property type="component" value="Unassembled WGS sequence"/>
</dbReference>
<name>A0ABS3Y159_9ACTN</name>
<feature type="domain" description="DUF1266" evidence="2">
    <location>
        <begin position="60"/>
        <end position="127"/>
    </location>
</feature>
<evidence type="ECO:0000313" key="4">
    <source>
        <dbReference type="Proteomes" id="UP000721954"/>
    </source>
</evidence>
<protein>
    <submittedName>
        <fullName evidence="3">DUF1266 domain-containing protein</fullName>
    </submittedName>
</protein>
<accession>A0ABS3Y159</accession>
<comment type="caution">
    <text evidence="3">The sequence shown here is derived from an EMBL/GenBank/DDBJ whole genome shotgun (WGS) entry which is preliminary data.</text>
</comment>
<evidence type="ECO:0000256" key="1">
    <source>
        <dbReference type="SAM" id="MobiDB-lite"/>
    </source>
</evidence>
<feature type="compositionally biased region" description="Pro residues" evidence="1">
    <location>
        <begin position="9"/>
        <end position="19"/>
    </location>
</feature>
<sequence>MARRHRPPAGGPTGPPPPRTVRRRRCGARGPRPHTALRGPLPRGRPPRPARPRPSHPGRPEEAREALRAIGAAAAEEYDTWTDFSLGYVLGRCLHFDEDTLGSWYREVRASHRLLTTHRKSSWTTVPLRG</sequence>
<organism evidence="3 4">
    <name type="scientific">Streptomyces smyrnaeus</name>
    <dbReference type="NCBI Taxonomy" id="1387713"/>
    <lineage>
        <taxon>Bacteria</taxon>
        <taxon>Bacillati</taxon>
        <taxon>Actinomycetota</taxon>
        <taxon>Actinomycetes</taxon>
        <taxon>Kitasatosporales</taxon>
        <taxon>Streptomycetaceae</taxon>
        <taxon>Streptomyces</taxon>
    </lineage>
</organism>
<evidence type="ECO:0000313" key="3">
    <source>
        <dbReference type="EMBL" id="MBO8201324.1"/>
    </source>
</evidence>
<evidence type="ECO:0000259" key="2">
    <source>
        <dbReference type="Pfam" id="PF06889"/>
    </source>
</evidence>
<feature type="compositionally biased region" description="Basic residues" evidence="1">
    <location>
        <begin position="45"/>
        <end position="56"/>
    </location>
</feature>
<feature type="region of interest" description="Disordered" evidence="1">
    <location>
        <begin position="1"/>
        <end position="65"/>
    </location>
</feature>
<dbReference type="InterPro" id="IPR009677">
    <property type="entry name" value="DUF1266"/>
</dbReference>
<keyword evidence="4" id="KW-1185">Reference proteome</keyword>
<feature type="compositionally biased region" description="Low complexity" evidence="1">
    <location>
        <begin position="28"/>
        <end position="42"/>
    </location>
</feature>
<dbReference type="EMBL" id="JAFFZM010000015">
    <property type="protein sequence ID" value="MBO8201324.1"/>
    <property type="molecule type" value="Genomic_DNA"/>
</dbReference>
<proteinExistence type="predicted"/>
<dbReference type="Pfam" id="PF06889">
    <property type="entry name" value="DUF1266"/>
    <property type="match status" value="1"/>
</dbReference>